<sequence length="82" mass="9033">VLSSSESSKVKSLRGFDLDDEVLIKIDGMVVFLDVVKKVFGEGVLAEFDEMEAETFWVSSIESLTICPAFMAVQESKVCSVH</sequence>
<proteinExistence type="predicted"/>
<reference evidence="1 2" key="1">
    <citation type="submission" date="2021-06" db="EMBL/GenBank/DDBJ databases">
        <authorList>
            <person name="Kallberg Y."/>
            <person name="Tangrot J."/>
            <person name="Rosling A."/>
        </authorList>
    </citation>
    <scope>NUCLEOTIDE SEQUENCE [LARGE SCALE GENOMIC DNA]</scope>
    <source>
        <strain evidence="1 2">120-4 pot B 10/14</strain>
    </source>
</reference>
<dbReference type="Proteomes" id="UP000789901">
    <property type="component" value="Unassembled WGS sequence"/>
</dbReference>
<keyword evidence="2" id="KW-1185">Reference proteome</keyword>
<dbReference type="EMBL" id="CAJVQB010033619">
    <property type="protein sequence ID" value="CAG8820042.1"/>
    <property type="molecule type" value="Genomic_DNA"/>
</dbReference>
<comment type="caution">
    <text evidence="1">The sequence shown here is derived from an EMBL/GenBank/DDBJ whole genome shotgun (WGS) entry which is preliminary data.</text>
</comment>
<evidence type="ECO:0000313" key="2">
    <source>
        <dbReference type="Proteomes" id="UP000789901"/>
    </source>
</evidence>
<protein>
    <submittedName>
        <fullName evidence="1">13665_t:CDS:1</fullName>
    </submittedName>
</protein>
<feature type="non-terminal residue" evidence="1">
    <location>
        <position position="1"/>
    </location>
</feature>
<gene>
    <name evidence="1" type="ORF">GMARGA_LOCUS27468</name>
</gene>
<accession>A0ABN7W780</accession>
<evidence type="ECO:0000313" key="1">
    <source>
        <dbReference type="EMBL" id="CAG8820042.1"/>
    </source>
</evidence>
<name>A0ABN7W780_GIGMA</name>
<organism evidence="1 2">
    <name type="scientific">Gigaspora margarita</name>
    <dbReference type="NCBI Taxonomy" id="4874"/>
    <lineage>
        <taxon>Eukaryota</taxon>
        <taxon>Fungi</taxon>
        <taxon>Fungi incertae sedis</taxon>
        <taxon>Mucoromycota</taxon>
        <taxon>Glomeromycotina</taxon>
        <taxon>Glomeromycetes</taxon>
        <taxon>Diversisporales</taxon>
        <taxon>Gigasporaceae</taxon>
        <taxon>Gigaspora</taxon>
    </lineage>
</organism>